<protein>
    <recommendedName>
        <fullName evidence="2">DUF4283 domain-containing protein</fullName>
    </recommendedName>
</protein>
<dbReference type="PANTHER" id="PTHR31286">
    <property type="entry name" value="GLYCINE-RICH CELL WALL STRUCTURAL PROTEIN 1.8-LIKE"/>
    <property type="match status" value="1"/>
</dbReference>
<sequence>MLWVPAMGRTKQGGGDASKTRSTRSKFAALEDRDEEFPVLNSGNVLPLMKNREPVRIAKQLNKGISGIAANSVEPTQNVQPAASAGLGLDTAAKTPPATKQLLPRPDSGKKASGSVVAIDLPLSGTLVPVPQADTEAKTWKALFKDNRDPKHGFKLRYIPPKGETLDFGDRVLPTMVDMWGYCLVGHFTGSFPGLKAVHDLKATWGVKCLVRSHKKGWLIFKFQSDEDRSKVLREGPYTVFGKLLMLKELSENFSFEDEEFLKVPIWVKFHDLPMQLWNDEAMSEVASMVGVPITTDKITKERINNDYARVLIEVDASKPPPLSFPIRLPSHKVFKQSVVYETFPSYCFHCKDFGHHPFSCNKLANRDDEGNNGKGKQVVHCIENTEKIGKPTVSSVLPALPAQLLNPTGCPIGPTGSQMMNAQQKPANLIGSQLNPTGSKPNPTGLLRQTASGATTGDAPHVQGSSDSNEDSEASLEETERLVMNEKEMNQYDVVVKCEVINGKTLKLFVKPFRFVQASVIRVDTSLRLTDDLDRKGLTFTAKCFEGLPGVTKKKGEVCFDSKFTTPFRSFFGC</sequence>
<feature type="region of interest" description="Disordered" evidence="1">
    <location>
        <begin position="89"/>
        <end position="111"/>
    </location>
</feature>
<dbReference type="PANTHER" id="PTHR31286:SF168">
    <property type="entry name" value="DUF4283 DOMAIN-CONTAINING PROTEIN"/>
    <property type="match status" value="1"/>
</dbReference>
<dbReference type="AlphaFoldDB" id="A0AAV0FIB8"/>
<reference evidence="3" key="1">
    <citation type="submission" date="2022-07" db="EMBL/GenBank/DDBJ databases">
        <authorList>
            <person name="Macas J."/>
            <person name="Novak P."/>
            <person name="Neumann P."/>
        </authorList>
    </citation>
    <scope>NUCLEOTIDE SEQUENCE</scope>
</reference>
<dbReference type="Pfam" id="PF14111">
    <property type="entry name" value="DUF4283"/>
    <property type="match status" value="1"/>
</dbReference>
<proteinExistence type="predicted"/>
<evidence type="ECO:0000313" key="3">
    <source>
        <dbReference type="EMBL" id="CAH9135331.1"/>
    </source>
</evidence>
<dbReference type="EMBL" id="CAMAPF010000987">
    <property type="protein sequence ID" value="CAH9135331.1"/>
    <property type="molecule type" value="Genomic_DNA"/>
</dbReference>
<comment type="caution">
    <text evidence="3">The sequence shown here is derived from an EMBL/GenBank/DDBJ whole genome shotgun (WGS) entry which is preliminary data.</text>
</comment>
<feature type="compositionally biased region" description="Polar residues" evidence="1">
    <location>
        <begin position="430"/>
        <end position="456"/>
    </location>
</feature>
<evidence type="ECO:0000256" key="1">
    <source>
        <dbReference type="SAM" id="MobiDB-lite"/>
    </source>
</evidence>
<gene>
    <name evidence="3" type="ORF">CEPIT_LOCUS34421</name>
</gene>
<organism evidence="3 4">
    <name type="scientific">Cuscuta epithymum</name>
    <dbReference type="NCBI Taxonomy" id="186058"/>
    <lineage>
        <taxon>Eukaryota</taxon>
        <taxon>Viridiplantae</taxon>
        <taxon>Streptophyta</taxon>
        <taxon>Embryophyta</taxon>
        <taxon>Tracheophyta</taxon>
        <taxon>Spermatophyta</taxon>
        <taxon>Magnoliopsida</taxon>
        <taxon>eudicotyledons</taxon>
        <taxon>Gunneridae</taxon>
        <taxon>Pentapetalae</taxon>
        <taxon>asterids</taxon>
        <taxon>lamiids</taxon>
        <taxon>Solanales</taxon>
        <taxon>Convolvulaceae</taxon>
        <taxon>Cuscuteae</taxon>
        <taxon>Cuscuta</taxon>
        <taxon>Cuscuta subgen. Cuscuta</taxon>
    </lineage>
</organism>
<accession>A0AAV0FIB8</accession>
<feature type="region of interest" description="Disordered" evidence="1">
    <location>
        <begin position="1"/>
        <end position="24"/>
    </location>
</feature>
<feature type="region of interest" description="Disordered" evidence="1">
    <location>
        <begin position="430"/>
        <end position="479"/>
    </location>
</feature>
<feature type="domain" description="DUF4283" evidence="2">
    <location>
        <begin position="179"/>
        <end position="257"/>
    </location>
</feature>
<dbReference type="Proteomes" id="UP001152523">
    <property type="component" value="Unassembled WGS sequence"/>
</dbReference>
<evidence type="ECO:0000313" key="4">
    <source>
        <dbReference type="Proteomes" id="UP001152523"/>
    </source>
</evidence>
<evidence type="ECO:0000259" key="2">
    <source>
        <dbReference type="Pfam" id="PF14111"/>
    </source>
</evidence>
<keyword evidence="4" id="KW-1185">Reference proteome</keyword>
<feature type="compositionally biased region" description="Acidic residues" evidence="1">
    <location>
        <begin position="469"/>
        <end position="478"/>
    </location>
</feature>
<name>A0AAV0FIB8_9ASTE</name>
<dbReference type="InterPro" id="IPR040256">
    <property type="entry name" value="At4g02000-like"/>
</dbReference>
<dbReference type="InterPro" id="IPR025558">
    <property type="entry name" value="DUF4283"/>
</dbReference>